<keyword evidence="2 12" id="KW-0138">CF(0)</keyword>
<evidence type="ECO:0000256" key="4">
    <source>
        <dbReference type="ARBA" id="ARBA00022781"/>
    </source>
</evidence>
<dbReference type="GO" id="GO:0015078">
    <property type="term" value="F:proton transmembrane transporter activity"/>
    <property type="evidence" value="ECO:0007669"/>
    <property type="project" value="InterPro"/>
</dbReference>
<evidence type="ECO:0000256" key="12">
    <source>
        <dbReference type="RuleBase" id="RU003848"/>
    </source>
</evidence>
<evidence type="ECO:0000256" key="6">
    <source>
        <dbReference type="ARBA" id="ARBA00023065"/>
    </source>
</evidence>
<evidence type="ECO:0000256" key="9">
    <source>
        <dbReference type="ARBA" id="ARBA00025198"/>
    </source>
</evidence>
<dbReference type="InterPro" id="IPR002146">
    <property type="entry name" value="ATP_synth_b/b'su_bac/chlpt"/>
</dbReference>
<evidence type="ECO:0000313" key="14">
    <source>
        <dbReference type="EMBL" id="SFU45094.1"/>
    </source>
</evidence>
<protein>
    <submittedName>
        <fullName evidence="14">ATP synthase B/B' CF(0)</fullName>
    </submittedName>
</protein>
<dbReference type="AlphaFoldDB" id="A0A1I7G9G7"/>
<dbReference type="GO" id="GO:0015986">
    <property type="term" value="P:proton motive force-driven ATP synthesis"/>
    <property type="evidence" value="ECO:0007669"/>
    <property type="project" value="InterPro"/>
</dbReference>
<evidence type="ECO:0000256" key="8">
    <source>
        <dbReference type="ARBA" id="ARBA00023310"/>
    </source>
</evidence>
<comment type="subcellular location">
    <subcellularLocation>
        <location evidence="11">Endomembrane system</location>
        <topology evidence="11">Single-pass membrane protein</topology>
    </subcellularLocation>
</comment>
<evidence type="ECO:0000256" key="2">
    <source>
        <dbReference type="ARBA" id="ARBA00022547"/>
    </source>
</evidence>
<dbReference type="EMBL" id="FPBL01000002">
    <property type="protein sequence ID" value="SFU45094.1"/>
    <property type="molecule type" value="Genomic_DNA"/>
</dbReference>
<keyword evidence="7" id="KW-0472">Membrane</keyword>
<feature type="signal peptide" evidence="13">
    <location>
        <begin position="1"/>
        <end position="21"/>
    </location>
</feature>
<evidence type="ECO:0000256" key="3">
    <source>
        <dbReference type="ARBA" id="ARBA00022692"/>
    </source>
</evidence>
<evidence type="ECO:0000256" key="5">
    <source>
        <dbReference type="ARBA" id="ARBA00022989"/>
    </source>
</evidence>
<keyword evidence="6 12" id="KW-0406">Ion transport</keyword>
<evidence type="ECO:0000256" key="1">
    <source>
        <dbReference type="ARBA" id="ARBA00022448"/>
    </source>
</evidence>
<keyword evidence="4 12" id="KW-0375">Hydrogen ion transport</keyword>
<organism evidence="14 15">
    <name type="scientific">Nitrosomonas eutropha</name>
    <dbReference type="NCBI Taxonomy" id="916"/>
    <lineage>
        <taxon>Bacteria</taxon>
        <taxon>Pseudomonadati</taxon>
        <taxon>Pseudomonadota</taxon>
        <taxon>Betaproteobacteria</taxon>
        <taxon>Nitrosomonadales</taxon>
        <taxon>Nitrosomonadaceae</taxon>
        <taxon>Nitrosomonas</taxon>
    </lineage>
</organism>
<dbReference type="OrthoDB" id="8549880at2"/>
<comment type="similarity">
    <text evidence="12">Belongs to the ATPase B chain family.</text>
</comment>
<comment type="function">
    <text evidence="9">F(1)F(0) ATP synthase produces ATP from ADP in the presence of a proton or sodium gradient. F-type ATPases consist of two structural domains, F(1) containing the extramembraneous catalytic core and F(0) containing the membrane proton channel, linked together by a central stalk and a peripheral stalk. During catalysis, ATP synthesis in the catalytic domain of F(1) is coupled via a rotary mechanism of the central stalk subunits to proton translocation.</text>
</comment>
<feature type="chain" id="PRO_5010228002" evidence="13">
    <location>
        <begin position="22"/>
        <end position="87"/>
    </location>
</feature>
<dbReference type="GO" id="GO:0012505">
    <property type="term" value="C:endomembrane system"/>
    <property type="evidence" value="ECO:0007669"/>
    <property type="project" value="UniProtKB-SubCell"/>
</dbReference>
<proteinExistence type="inferred from homology"/>
<evidence type="ECO:0000256" key="13">
    <source>
        <dbReference type="SAM" id="SignalP"/>
    </source>
</evidence>
<keyword evidence="5" id="KW-1133">Transmembrane helix</keyword>
<evidence type="ECO:0000256" key="10">
    <source>
        <dbReference type="ARBA" id="ARBA00025614"/>
    </source>
</evidence>
<comment type="function">
    <text evidence="10">Component of the F(0) channel, it forms part of the peripheral stalk, linking F(1) to F(0). The b'-subunit is a diverged and duplicated form of b found in plants and photosynthetic bacteria.</text>
</comment>
<evidence type="ECO:0000256" key="7">
    <source>
        <dbReference type="ARBA" id="ARBA00023136"/>
    </source>
</evidence>
<keyword evidence="3 12" id="KW-0812">Transmembrane</keyword>
<sequence>MKFLYLSVALIMSLSFSGAFAEESLIEKLDTQTDNMKRSTNKAINRAKEAACTDSEAECLKQKAKNRANETYDAAKDKASEIKNKID</sequence>
<accession>A0A1I7G9G7</accession>
<evidence type="ECO:0000313" key="15">
    <source>
        <dbReference type="Proteomes" id="UP000183926"/>
    </source>
</evidence>
<keyword evidence="8" id="KW-0066">ATP synthesis</keyword>
<evidence type="ECO:0000256" key="11">
    <source>
        <dbReference type="ARBA" id="ARBA00037847"/>
    </source>
</evidence>
<name>A0A1I7G9G7_9PROT</name>
<dbReference type="Pfam" id="PF00430">
    <property type="entry name" value="ATP-synt_B"/>
    <property type="match status" value="1"/>
</dbReference>
<keyword evidence="1 12" id="KW-0813">Transport</keyword>
<dbReference type="Proteomes" id="UP000183926">
    <property type="component" value="Unassembled WGS sequence"/>
</dbReference>
<keyword evidence="13" id="KW-0732">Signal</keyword>
<reference evidence="14 15" key="1">
    <citation type="submission" date="2016-10" db="EMBL/GenBank/DDBJ databases">
        <authorList>
            <person name="de Groot N.N."/>
        </authorList>
    </citation>
    <scope>NUCLEOTIDE SEQUENCE [LARGE SCALE GENOMIC DNA]</scope>
    <source>
        <strain evidence="14 15">Nm24</strain>
    </source>
</reference>
<dbReference type="GO" id="GO:0045259">
    <property type="term" value="C:proton-transporting ATP synthase complex"/>
    <property type="evidence" value="ECO:0007669"/>
    <property type="project" value="UniProtKB-KW"/>
</dbReference>
<dbReference type="RefSeq" id="WP_074927342.1">
    <property type="nucleotide sequence ID" value="NZ_FPBL01000002.1"/>
</dbReference>
<gene>
    <name evidence="14" type="ORF">SAMN05216339_102315</name>
</gene>